<evidence type="ECO:0000313" key="2">
    <source>
        <dbReference type="Proteomes" id="UP000076842"/>
    </source>
</evidence>
<evidence type="ECO:0008006" key="3">
    <source>
        <dbReference type="Google" id="ProtNLM"/>
    </source>
</evidence>
<dbReference type="Gene3D" id="3.80.10.10">
    <property type="entry name" value="Ribonuclease Inhibitor"/>
    <property type="match status" value="1"/>
</dbReference>
<accession>A0A165DWX1</accession>
<reference evidence="1 2" key="1">
    <citation type="journal article" date="2016" name="Mol. Biol. Evol.">
        <title>Comparative Genomics of Early-Diverging Mushroom-Forming Fungi Provides Insights into the Origins of Lignocellulose Decay Capabilities.</title>
        <authorList>
            <person name="Nagy L.G."/>
            <person name="Riley R."/>
            <person name="Tritt A."/>
            <person name="Adam C."/>
            <person name="Daum C."/>
            <person name="Floudas D."/>
            <person name="Sun H."/>
            <person name="Yadav J.S."/>
            <person name="Pangilinan J."/>
            <person name="Larsson K.H."/>
            <person name="Matsuura K."/>
            <person name="Barry K."/>
            <person name="Labutti K."/>
            <person name="Kuo R."/>
            <person name="Ohm R.A."/>
            <person name="Bhattacharya S.S."/>
            <person name="Shirouzu T."/>
            <person name="Yoshinaga Y."/>
            <person name="Martin F.M."/>
            <person name="Grigoriev I.V."/>
            <person name="Hibbett D.S."/>
        </authorList>
    </citation>
    <scope>NUCLEOTIDE SEQUENCE [LARGE SCALE GENOMIC DNA]</scope>
    <source>
        <strain evidence="1 2">HHB12733</strain>
    </source>
</reference>
<sequence>MHRLWSIPEIVDEIVSFTEGEGRDSWAHTIKTYVGLATTASLFSIPATRRLWARIDADALWYLLFSLRGSDCHWKTTSDRVARYAFYEQFIRELFISEHDDILPELLQEYIAMTALRPCAASTMPNLTRLCVTACGPKGDPEYNPPLSVSAHPVATLFLVPTLRTIVYMTYARQLEEDDCMEEATTFFEAIPIRCPSLTELSIQGSSSLEVEASSYNPFATNLSEITSDLPLLSSFSCPGWIISPRLLRSLGLHTQLTELNLHYAAYDPNDPLHRLLQGRLHCRLLPGSPAFAGLIYPVHSCC</sequence>
<dbReference type="Proteomes" id="UP000076842">
    <property type="component" value="Unassembled WGS sequence"/>
</dbReference>
<dbReference type="InParanoid" id="A0A165DWX1"/>
<dbReference type="InterPro" id="IPR032675">
    <property type="entry name" value="LRR_dom_sf"/>
</dbReference>
<protein>
    <recommendedName>
        <fullName evidence="3">F-box domain-containing protein</fullName>
    </recommendedName>
</protein>
<dbReference type="AlphaFoldDB" id="A0A165DWX1"/>
<dbReference type="EMBL" id="KV424031">
    <property type="protein sequence ID" value="KZT53708.1"/>
    <property type="molecule type" value="Genomic_DNA"/>
</dbReference>
<gene>
    <name evidence="1" type="ORF">CALCODRAFT_500863</name>
</gene>
<organism evidence="1 2">
    <name type="scientific">Calocera cornea HHB12733</name>
    <dbReference type="NCBI Taxonomy" id="1353952"/>
    <lineage>
        <taxon>Eukaryota</taxon>
        <taxon>Fungi</taxon>
        <taxon>Dikarya</taxon>
        <taxon>Basidiomycota</taxon>
        <taxon>Agaricomycotina</taxon>
        <taxon>Dacrymycetes</taxon>
        <taxon>Dacrymycetales</taxon>
        <taxon>Dacrymycetaceae</taxon>
        <taxon>Calocera</taxon>
    </lineage>
</organism>
<name>A0A165DWX1_9BASI</name>
<dbReference type="OrthoDB" id="10652741at2759"/>
<keyword evidence="2" id="KW-1185">Reference proteome</keyword>
<proteinExistence type="predicted"/>
<dbReference type="SUPFAM" id="SSF52047">
    <property type="entry name" value="RNI-like"/>
    <property type="match status" value="1"/>
</dbReference>
<evidence type="ECO:0000313" key="1">
    <source>
        <dbReference type="EMBL" id="KZT53708.1"/>
    </source>
</evidence>